<dbReference type="InterPro" id="IPR003416">
    <property type="entry name" value="MgtC/SapB/SrpB/YhiD_fam"/>
</dbReference>
<dbReference type="EMBL" id="CAKOGP040001758">
    <property type="protein sequence ID" value="CAJ1949326.1"/>
    <property type="molecule type" value="Genomic_DNA"/>
</dbReference>
<accession>A0AAD2FR27</accession>
<feature type="transmembrane region" description="Helical" evidence="7">
    <location>
        <begin position="142"/>
        <end position="160"/>
    </location>
</feature>
<feature type="transmembrane region" description="Helical" evidence="7">
    <location>
        <begin position="172"/>
        <end position="191"/>
    </location>
</feature>
<feature type="compositionally biased region" description="Basic residues" evidence="6">
    <location>
        <begin position="260"/>
        <end position="270"/>
    </location>
</feature>
<evidence type="ECO:0000256" key="1">
    <source>
        <dbReference type="ARBA" id="ARBA00004651"/>
    </source>
</evidence>
<dbReference type="PRINTS" id="PR01837">
    <property type="entry name" value="MGTCSAPBPROT"/>
</dbReference>
<feature type="transmembrane region" description="Helical" evidence="7">
    <location>
        <begin position="81"/>
        <end position="99"/>
    </location>
</feature>
<reference evidence="9" key="1">
    <citation type="submission" date="2023-08" db="EMBL/GenBank/DDBJ databases">
        <authorList>
            <person name="Audoor S."/>
            <person name="Bilcke G."/>
        </authorList>
    </citation>
    <scope>NUCLEOTIDE SEQUENCE</scope>
</reference>
<feature type="region of interest" description="Disordered" evidence="6">
    <location>
        <begin position="218"/>
        <end position="276"/>
    </location>
</feature>
<feature type="transmembrane region" description="Helical" evidence="7">
    <location>
        <begin position="111"/>
        <end position="130"/>
    </location>
</feature>
<evidence type="ECO:0000313" key="10">
    <source>
        <dbReference type="Proteomes" id="UP001295423"/>
    </source>
</evidence>
<keyword evidence="3 7" id="KW-0812">Transmembrane</keyword>
<protein>
    <recommendedName>
        <fullName evidence="8">MgtC/SapB/SrpB/YhiD N-terminal domain-containing protein</fullName>
    </recommendedName>
</protein>
<name>A0AAD2FR27_9STRA</name>
<dbReference type="Proteomes" id="UP001295423">
    <property type="component" value="Unassembled WGS sequence"/>
</dbReference>
<gene>
    <name evidence="9" type="ORF">CYCCA115_LOCUS12038</name>
</gene>
<keyword evidence="5 7" id="KW-0472">Membrane</keyword>
<keyword evidence="2" id="KW-1003">Cell membrane</keyword>
<evidence type="ECO:0000313" key="9">
    <source>
        <dbReference type="EMBL" id="CAJ1949326.1"/>
    </source>
</evidence>
<feature type="compositionally biased region" description="Acidic residues" evidence="6">
    <location>
        <begin position="221"/>
        <end position="236"/>
    </location>
</feature>
<sequence length="276" mass="30106">MGSPKTRSYFSELTWFKVALYTIAVVYFTLGNIVAFAEPFLDTPCEEPKPELDFPNVAYAGHLCRHVRYKVLLGLNREECIWARRLFVAVMLGALIGWERRQGDRPAGIRTMSMVSLGSCLFTINSTYAFLDGPMTWDSSRVSAAIPSGVGFLGAGLIFKKEERSAAGDSNHVVHGLTTAASLWISAAVGVAVGGGLYFPATFGVTVLMLVLRFAPRGTDDTSEDDDSDGDPEAEISYESLKRNDYSTTDHSEAIPLSAHGKKKSFRARKSLASDD</sequence>
<dbReference type="PANTHER" id="PTHR33778:SF1">
    <property type="entry name" value="MAGNESIUM TRANSPORTER YHID-RELATED"/>
    <property type="match status" value="1"/>
</dbReference>
<evidence type="ECO:0000256" key="3">
    <source>
        <dbReference type="ARBA" id="ARBA00022692"/>
    </source>
</evidence>
<dbReference type="Pfam" id="PF02308">
    <property type="entry name" value="MgtC"/>
    <property type="match status" value="1"/>
</dbReference>
<feature type="compositionally biased region" description="Basic and acidic residues" evidence="6">
    <location>
        <begin position="240"/>
        <end position="253"/>
    </location>
</feature>
<evidence type="ECO:0000256" key="6">
    <source>
        <dbReference type="SAM" id="MobiDB-lite"/>
    </source>
</evidence>
<comment type="caution">
    <text evidence="9">The sequence shown here is derived from an EMBL/GenBank/DDBJ whole genome shotgun (WGS) entry which is preliminary data.</text>
</comment>
<dbReference type="PANTHER" id="PTHR33778">
    <property type="entry name" value="PROTEIN MGTC"/>
    <property type="match status" value="1"/>
</dbReference>
<dbReference type="AlphaFoldDB" id="A0AAD2FR27"/>
<dbReference type="GO" id="GO:0005886">
    <property type="term" value="C:plasma membrane"/>
    <property type="evidence" value="ECO:0007669"/>
    <property type="project" value="UniProtKB-SubCell"/>
</dbReference>
<organism evidence="9 10">
    <name type="scientific">Cylindrotheca closterium</name>
    <dbReference type="NCBI Taxonomy" id="2856"/>
    <lineage>
        <taxon>Eukaryota</taxon>
        <taxon>Sar</taxon>
        <taxon>Stramenopiles</taxon>
        <taxon>Ochrophyta</taxon>
        <taxon>Bacillariophyta</taxon>
        <taxon>Bacillariophyceae</taxon>
        <taxon>Bacillariophycidae</taxon>
        <taxon>Bacillariales</taxon>
        <taxon>Bacillariaceae</taxon>
        <taxon>Cylindrotheca</taxon>
    </lineage>
</organism>
<comment type="subcellular location">
    <subcellularLocation>
        <location evidence="1">Cell membrane</location>
        <topology evidence="1">Multi-pass membrane protein</topology>
    </subcellularLocation>
</comment>
<evidence type="ECO:0000256" key="5">
    <source>
        <dbReference type="ARBA" id="ARBA00023136"/>
    </source>
</evidence>
<evidence type="ECO:0000259" key="8">
    <source>
        <dbReference type="Pfam" id="PF02308"/>
    </source>
</evidence>
<keyword evidence="10" id="KW-1185">Reference proteome</keyword>
<evidence type="ECO:0000256" key="7">
    <source>
        <dbReference type="SAM" id="Phobius"/>
    </source>
</evidence>
<evidence type="ECO:0000256" key="2">
    <source>
        <dbReference type="ARBA" id="ARBA00022475"/>
    </source>
</evidence>
<evidence type="ECO:0000256" key="4">
    <source>
        <dbReference type="ARBA" id="ARBA00022989"/>
    </source>
</evidence>
<dbReference type="InterPro" id="IPR049177">
    <property type="entry name" value="MgtC_SapB_SrpB_YhiD_N"/>
</dbReference>
<feature type="domain" description="MgtC/SapB/SrpB/YhiD N-terminal" evidence="8">
    <location>
        <begin position="86"/>
        <end position="215"/>
    </location>
</feature>
<keyword evidence="4 7" id="KW-1133">Transmembrane helix</keyword>
<feature type="transmembrane region" description="Helical" evidence="7">
    <location>
        <begin position="20"/>
        <end position="41"/>
    </location>
</feature>
<proteinExistence type="predicted"/>